<comment type="caution">
    <text evidence="3">The sequence shown here is derived from an EMBL/GenBank/DDBJ whole genome shotgun (WGS) entry which is preliminary data.</text>
</comment>
<gene>
    <name evidence="3" type="ORF">CCR75_007927</name>
</gene>
<reference evidence="3 4" key="1">
    <citation type="journal article" date="2021" name="Genome Biol.">
        <title>AFLAP: assembly-free linkage analysis pipeline using k-mers from genome sequencing data.</title>
        <authorList>
            <person name="Fletcher K."/>
            <person name="Zhang L."/>
            <person name="Gil J."/>
            <person name="Han R."/>
            <person name="Cavanaugh K."/>
            <person name="Michelmore R."/>
        </authorList>
    </citation>
    <scope>NUCLEOTIDE SEQUENCE [LARGE SCALE GENOMIC DNA]</scope>
    <source>
        <strain evidence="3 4">SF5</strain>
    </source>
</reference>
<dbReference type="OrthoDB" id="115190at2759"/>
<dbReference type="KEGG" id="blac:94351654"/>
<dbReference type="GeneID" id="94351654"/>
<sequence>MTSPSHRDQLRILNNSLVRGSLSRQEFDELLPFVQSPSSIIYATRPQERQTIVVSSSPGRHYNQQRNVRFADDIDRSTSEPIHALSQYQMLASAVGASLISGLQLRCPMCGTSNDLACVSRCDVCNSRLTIAEELSTTTPRSESSTYSYSSVSPTRGSFSVAENGRTVIYNGYFSCTMHGTQAVMTADGSTCQVFVLCCTWQPKGLERQQTYATWYVSQRFSQFEKLHKALKKKLAHSSMLSLPPFPAKYYLKNRNSKRQQGLGMYMPRLLEMSTQIPNAQPVPELDEFLDIAHQVQIFQSRLISVADPPFVSATSSRDASLHFPVHRGSSMMSSQPLAPPMDATELAQAEGVVTLLADALCGAQGDVRGDATVQHRLSVCVKLALRLQRSVDLDNPFADAELVPRAMQCQEELQQVFAIYNDALLAALGLISTQQQARAIGQHEPHVQAQQRHERSIVPASAA</sequence>
<name>A0A976FI91_BRELC</name>
<dbReference type="Pfam" id="PF00787">
    <property type="entry name" value="PX"/>
    <property type="match status" value="1"/>
</dbReference>
<feature type="domain" description="PX" evidence="2">
    <location>
        <begin position="127"/>
        <end position="297"/>
    </location>
</feature>
<dbReference type="Proteomes" id="UP000294530">
    <property type="component" value="Unassembled WGS sequence"/>
</dbReference>
<dbReference type="Gene3D" id="3.30.1520.10">
    <property type="entry name" value="Phox-like domain"/>
    <property type="match status" value="1"/>
</dbReference>
<organism evidence="3 4">
    <name type="scientific">Bremia lactucae</name>
    <name type="common">Lettuce downy mildew</name>
    <dbReference type="NCBI Taxonomy" id="4779"/>
    <lineage>
        <taxon>Eukaryota</taxon>
        <taxon>Sar</taxon>
        <taxon>Stramenopiles</taxon>
        <taxon>Oomycota</taxon>
        <taxon>Peronosporomycetes</taxon>
        <taxon>Peronosporales</taxon>
        <taxon>Peronosporaceae</taxon>
        <taxon>Bremia</taxon>
    </lineage>
</organism>
<evidence type="ECO:0000256" key="1">
    <source>
        <dbReference type="SAM" id="MobiDB-lite"/>
    </source>
</evidence>
<proteinExistence type="predicted"/>
<feature type="compositionally biased region" description="Basic and acidic residues" evidence="1">
    <location>
        <begin position="443"/>
        <end position="457"/>
    </location>
</feature>
<feature type="region of interest" description="Disordered" evidence="1">
    <location>
        <begin position="443"/>
        <end position="464"/>
    </location>
</feature>
<dbReference type="AlphaFoldDB" id="A0A976FI91"/>
<dbReference type="PROSITE" id="PS50195">
    <property type="entry name" value="PX"/>
    <property type="match status" value="1"/>
</dbReference>
<dbReference type="GO" id="GO:0035091">
    <property type="term" value="F:phosphatidylinositol binding"/>
    <property type="evidence" value="ECO:0007669"/>
    <property type="project" value="InterPro"/>
</dbReference>
<evidence type="ECO:0000313" key="3">
    <source>
        <dbReference type="EMBL" id="TDH67106.1"/>
    </source>
</evidence>
<dbReference type="EMBL" id="SHOA02000014">
    <property type="protein sequence ID" value="TDH67106.1"/>
    <property type="molecule type" value="Genomic_DNA"/>
</dbReference>
<keyword evidence="4" id="KW-1185">Reference proteome</keyword>
<dbReference type="InterPro" id="IPR001683">
    <property type="entry name" value="PX_dom"/>
</dbReference>
<dbReference type="RefSeq" id="XP_067816605.1">
    <property type="nucleotide sequence ID" value="XM_067965983.1"/>
</dbReference>
<accession>A0A976FI91</accession>
<dbReference type="InterPro" id="IPR036871">
    <property type="entry name" value="PX_dom_sf"/>
</dbReference>
<dbReference type="SUPFAM" id="SSF64268">
    <property type="entry name" value="PX domain"/>
    <property type="match status" value="1"/>
</dbReference>
<protein>
    <recommendedName>
        <fullName evidence="2">PX domain-containing protein</fullName>
    </recommendedName>
</protein>
<evidence type="ECO:0000259" key="2">
    <source>
        <dbReference type="PROSITE" id="PS50195"/>
    </source>
</evidence>
<evidence type="ECO:0000313" key="4">
    <source>
        <dbReference type="Proteomes" id="UP000294530"/>
    </source>
</evidence>